<dbReference type="EMBL" id="VSSQ01113694">
    <property type="protein sequence ID" value="MPN49963.1"/>
    <property type="molecule type" value="Genomic_DNA"/>
</dbReference>
<accession>A0A645IRX3</accession>
<name>A0A645IRX3_9ZZZZ</name>
<proteinExistence type="predicted"/>
<dbReference type="AlphaFoldDB" id="A0A645IRX3"/>
<organism evidence="1">
    <name type="scientific">bioreactor metagenome</name>
    <dbReference type="NCBI Taxonomy" id="1076179"/>
    <lineage>
        <taxon>unclassified sequences</taxon>
        <taxon>metagenomes</taxon>
        <taxon>ecological metagenomes</taxon>
    </lineage>
</organism>
<gene>
    <name evidence="1" type="ORF">SDC9_197587</name>
</gene>
<reference evidence="1" key="1">
    <citation type="submission" date="2019-08" db="EMBL/GenBank/DDBJ databases">
        <authorList>
            <person name="Kucharzyk K."/>
            <person name="Murdoch R.W."/>
            <person name="Higgins S."/>
            <person name="Loffler F."/>
        </authorList>
    </citation>
    <scope>NUCLEOTIDE SEQUENCE</scope>
</reference>
<sequence length="161" mass="18267">MTNRNVRFIIGSVICRNDCQARAPSIHADSYKLGDMFWSPEIRNIIQYPTLLQETMKIMLPKASFVLVRNEKGPRPITASKELTNPPFGLYMIPQMVLVIANEMVKGMKKIVRYISTPLPGRYTSSAMAKAQRICRGTTVNRNLTVLPMAFWKTGSCRENI</sequence>
<evidence type="ECO:0000313" key="1">
    <source>
        <dbReference type="EMBL" id="MPN49963.1"/>
    </source>
</evidence>
<comment type="caution">
    <text evidence="1">The sequence shown here is derived from an EMBL/GenBank/DDBJ whole genome shotgun (WGS) entry which is preliminary data.</text>
</comment>
<protein>
    <submittedName>
        <fullName evidence="1">Uncharacterized protein</fullName>
    </submittedName>
</protein>